<dbReference type="Proteomes" id="UP000276133">
    <property type="component" value="Unassembled WGS sequence"/>
</dbReference>
<sequence length="82" mass="9349">MNIIEKRKIKILPGDQFRICCLLLLLLLSGVYVIEVETCRGGEFASKDLKTVMCIFGRNNCTMAAFEYGRNVCCKKRNTLIK</sequence>
<reference evidence="1 2" key="1">
    <citation type="journal article" date="2018" name="Sci. Rep.">
        <title>Genomic signatures of local adaptation to the degree of environmental predictability in rotifers.</title>
        <authorList>
            <person name="Franch-Gras L."/>
            <person name="Hahn C."/>
            <person name="Garcia-Roger E.M."/>
            <person name="Carmona M.J."/>
            <person name="Serra M."/>
            <person name="Gomez A."/>
        </authorList>
    </citation>
    <scope>NUCLEOTIDE SEQUENCE [LARGE SCALE GENOMIC DNA]</scope>
    <source>
        <strain evidence="1">HYR1</strain>
    </source>
</reference>
<gene>
    <name evidence="1" type="ORF">BpHYR1_001319</name>
</gene>
<organism evidence="1 2">
    <name type="scientific">Brachionus plicatilis</name>
    <name type="common">Marine rotifer</name>
    <name type="synonym">Brachionus muelleri</name>
    <dbReference type="NCBI Taxonomy" id="10195"/>
    <lineage>
        <taxon>Eukaryota</taxon>
        <taxon>Metazoa</taxon>
        <taxon>Spiralia</taxon>
        <taxon>Gnathifera</taxon>
        <taxon>Rotifera</taxon>
        <taxon>Eurotatoria</taxon>
        <taxon>Monogononta</taxon>
        <taxon>Pseudotrocha</taxon>
        <taxon>Ploima</taxon>
        <taxon>Brachionidae</taxon>
        <taxon>Brachionus</taxon>
    </lineage>
</organism>
<dbReference type="AlphaFoldDB" id="A0A3M7T793"/>
<protein>
    <submittedName>
        <fullName evidence="1">Uncharacterized protein</fullName>
    </submittedName>
</protein>
<accession>A0A3M7T793</accession>
<comment type="caution">
    <text evidence="1">The sequence shown here is derived from an EMBL/GenBank/DDBJ whole genome shotgun (WGS) entry which is preliminary data.</text>
</comment>
<proteinExistence type="predicted"/>
<name>A0A3M7T793_BRAPC</name>
<dbReference type="EMBL" id="REGN01000172">
    <property type="protein sequence ID" value="RNA43933.1"/>
    <property type="molecule type" value="Genomic_DNA"/>
</dbReference>
<evidence type="ECO:0000313" key="2">
    <source>
        <dbReference type="Proteomes" id="UP000276133"/>
    </source>
</evidence>
<evidence type="ECO:0000313" key="1">
    <source>
        <dbReference type="EMBL" id="RNA43933.1"/>
    </source>
</evidence>
<keyword evidence="2" id="KW-1185">Reference proteome</keyword>